<accession>A0AAD9Z3L1</accession>
<feature type="coiled-coil region" evidence="1">
    <location>
        <begin position="232"/>
        <end position="274"/>
    </location>
</feature>
<sequence length="285" mass="32443">MYNMAKPKAGNTRHTKKTVSTNAMFNSPKPTPAIFKGLEKGTRNLSKVADMKLDIERANKISIAKHCKIEKSTKQRKPKQRPVHSLAAAFSDATEASRDHIQTTANADVDAAQQLFTTLLEDFDVDVRQLEQDIISANEAFLQPLKNTELSWTSADETRTGKTSLSHRMKKFLKTVDFEDNELTRNHDDWNKAQDELMEFLVEIAGPEGVKKWEVGGVDAKDFVSDEQRVMREMVEAERKQYLEQIEEASMVGMNRMKDSEKNLQLKQKKVEDELMAIMGGNDEY</sequence>
<dbReference type="EMBL" id="JASNWA010000008">
    <property type="protein sequence ID" value="KAK3170999.1"/>
    <property type="molecule type" value="Genomic_DNA"/>
</dbReference>
<evidence type="ECO:0000313" key="2">
    <source>
        <dbReference type="EMBL" id="KAK3170999.1"/>
    </source>
</evidence>
<keyword evidence="1" id="KW-0175">Coiled coil</keyword>
<dbReference type="Proteomes" id="UP001276659">
    <property type="component" value="Unassembled WGS sequence"/>
</dbReference>
<evidence type="ECO:0000256" key="1">
    <source>
        <dbReference type="SAM" id="Coils"/>
    </source>
</evidence>
<keyword evidence="3" id="KW-1185">Reference proteome</keyword>
<protein>
    <submittedName>
        <fullName evidence="2">Uncharacterized protein</fullName>
    </submittedName>
</protein>
<dbReference type="AlphaFoldDB" id="A0AAD9Z3L1"/>
<reference evidence="2" key="1">
    <citation type="submission" date="2022-11" db="EMBL/GenBank/DDBJ databases">
        <title>Chromosomal genome sequence assembly and mating type (MAT) locus characterization of the leprose asexual lichenized fungus Lepraria neglecta (Nyl.) Erichsen.</title>
        <authorList>
            <person name="Allen J.L."/>
            <person name="Pfeffer B."/>
        </authorList>
    </citation>
    <scope>NUCLEOTIDE SEQUENCE</scope>
    <source>
        <strain evidence="2">Allen 5258</strain>
    </source>
</reference>
<proteinExistence type="predicted"/>
<evidence type="ECO:0000313" key="3">
    <source>
        <dbReference type="Proteomes" id="UP001276659"/>
    </source>
</evidence>
<comment type="caution">
    <text evidence="2">The sequence shown here is derived from an EMBL/GenBank/DDBJ whole genome shotgun (WGS) entry which is preliminary data.</text>
</comment>
<gene>
    <name evidence="2" type="ORF">OEA41_003083</name>
</gene>
<name>A0AAD9Z3L1_9LECA</name>
<organism evidence="2 3">
    <name type="scientific">Lepraria neglecta</name>
    <dbReference type="NCBI Taxonomy" id="209136"/>
    <lineage>
        <taxon>Eukaryota</taxon>
        <taxon>Fungi</taxon>
        <taxon>Dikarya</taxon>
        <taxon>Ascomycota</taxon>
        <taxon>Pezizomycotina</taxon>
        <taxon>Lecanoromycetes</taxon>
        <taxon>OSLEUM clade</taxon>
        <taxon>Lecanoromycetidae</taxon>
        <taxon>Lecanorales</taxon>
        <taxon>Lecanorineae</taxon>
        <taxon>Stereocaulaceae</taxon>
        <taxon>Lepraria</taxon>
    </lineage>
</organism>